<dbReference type="EMBL" id="FOUB01000151">
    <property type="protein sequence ID" value="SFN23809.1"/>
    <property type="molecule type" value="Genomic_DNA"/>
</dbReference>
<dbReference type="RefSeq" id="WP_256212267.1">
    <property type="nucleotide sequence ID" value="NZ_FOUB01000151.1"/>
</dbReference>
<dbReference type="PANTHER" id="PTHR36569:SF5">
    <property type="entry name" value="CONIDIATION-SPECIFIC PROTEIN 10 (EUROFUNG)"/>
    <property type="match status" value="1"/>
</dbReference>
<protein>
    <submittedName>
        <fullName evidence="2">General stress protein YciG, contains tandem KGG domains</fullName>
    </submittedName>
</protein>
<dbReference type="Pfam" id="PF10685">
    <property type="entry name" value="KGG"/>
    <property type="match status" value="2"/>
</dbReference>
<evidence type="ECO:0000313" key="2">
    <source>
        <dbReference type="EMBL" id="SFN23809.1"/>
    </source>
</evidence>
<organism evidence="2 3">
    <name type="scientific">Nitrosomonas communis</name>
    <dbReference type="NCBI Taxonomy" id="44574"/>
    <lineage>
        <taxon>Bacteria</taxon>
        <taxon>Pseudomonadati</taxon>
        <taxon>Pseudomonadota</taxon>
        <taxon>Betaproteobacteria</taxon>
        <taxon>Nitrosomonadales</taxon>
        <taxon>Nitrosomonadaceae</taxon>
        <taxon>Nitrosomonas</taxon>
    </lineage>
</organism>
<proteinExistence type="predicted"/>
<accession>A0A1I4XEV1</accession>
<dbReference type="InterPro" id="IPR052590">
    <property type="entry name" value="Stress/Virulence-Domain"/>
</dbReference>
<evidence type="ECO:0000256" key="1">
    <source>
        <dbReference type="SAM" id="MobiDB-lite"/>
    </source>
</evidence>
<feature type="compositionally biased region" description="Basic and acidic residues" evidence="1">
    <location>
        <begin position="56"/>
        <end position="170"/>
    </location>
</feature>
<dbReference type="InterPro" id="IPR019626">
    <property type="entry name" value="Stress-induced_KGG_rpt"/>
</dbReference>
<sequence>TAELADNDGWRMLIMLAEKMGMEDMARDFQQALREEDEHLAHIRQWFKESVLKDTIETSDRGKEKTGGEGGHIDKRGFASMDEDKQREIASKGGKAAHEKGTAHEFDSEEAREAGRKGGETVSKDREHMADIGRKGGESVSKDREHMADIGRKGGESVSEDKKHMSEIGRKGGKSSHGGGRHDE</sequence>
<keyword evidence="3" id="KW-1185">Reference proteome</keyword>
<feature type="non-terminal residue" evidence="2">
    <location>
        <position position="1"/>
    </location>
</feature>
<dbReference type="PANTHER" id="PTHR36569">
    <property type="match status" value="1"/>
</dbReference>
<feature type="region of interest" description="Disordered" evidence="1">
    <location>
        <begin position="56"/>
        <end position="184"/>
    </location>
</feature>
<reference evidence="3" key="1">
    <citation type="submission" date="2016-10" db="EMBL/GenBank/DDBJ databases">
        <authorList>
            <person name="Varghese N."/>
            <person name="Submissions S."/>
        </authorList>
    </citation>
    <scope>NUCLEOTIDE SEQUENCE [LARGE SCALE GENOMIC DNA]</scope>
    <source>
        <strain evidence="3">Nm44</strain>
    </source>
</reference>
<dbReference type="AlphaFoldDB" id="A0A1I4XEV1"/>
<evidence type="ECO:0000313" key="3">
    <source>
        <dbReference type="Proteomes" id="UP000183287"/>
    </source>
</evidence>
<gene>
    <name evidence="2" type="ORF">SAMN05421863_11513</name>
</gene>
<name>A0A1I4XEV1_9PROT</name>
<dbReference type="Proteomes" id="UP000183287">
    <property type="component" value="Unassembled WGS sequence"/>
</dbReference>